<proteinExistence type="predicted"/>
<evidence type="ECO:0000313" key="2">
    <source>
        <dbReference type="Proteomes" id="UP001317705"/>
    </source>
</evidence>
<reference evidence="1 2" key="1">
    <citation type="submission" date="2022-12" db="EMBL/GenBank/DDBJ databases">
        <title>Polyphasic characterization of Geotalea uranireducens NIT-SL11 newly isolated from a complex of sewage sludge and microbially reduced graphene oxide.</title>
        <authorList>
            <person name="Xie L."/>
            <person name="Yoshida N."/>
            <person name="Meng L."/>
        </authorList>
    </citation>
    <scope>NUCLEOTIDE SEQUENCE [LARGE SCALE GENOMIC DNA]</scope>
    <source>
        <strain evidence="1 2">NIT-SL11</strain>
    </source>
</reference>
<dbReference type="Proteomes" id="UP001317705">
    <property type="component" value="Chromosome"/>
</dbReference>
<accession>A0ABM8ELK7</accession>
<evidence type="ECO:0000313" key="1">
    <source>
        <dbReference type="EMBL" id="BDV43327.1"/>
    </source>
</evidence>
<organism evidence="1 2">
    <name type="scientific">Geotalea uraniireducens</name>
    <dbReference type="NCBI Taxonomy" id="351604"/>
    <lineage>
        <taxon>Bacteria</taxon>
        <taxon>Pseudomonadati</taxon>
        <taxon>Thermodesulfobacteriota</taxon>
        <taxon>Desulfuromonadia</taxon>
        <taxon>Geobacterales</taxon>
        <taxon>Geobacteraceae</taxon>
        <taxon>Geotalea</taxon>
    </lineage>
</organism>
<gene>
    <name evidence="1" type="ORF">GURASL_22500</name>
</gene>
<keyword evidence="2" id="KW-1185">Reference proteome</keyword>
<protein>
    <submittedName>
        <fullName evidence="1">Uncharacterized protein</fullName>
    </submittedName>
</protein>
<dbReference type="EMBL" id="AP027151">
    <property type="protein sequence ID" value="BDV43327.1"/>
    <property type="molecule type" value="Genomic_DNA"/>
</dbReference>
<dbReference type="InterPro" id="IPR054686">
    <property type="entry name" value="GSU3473-like"/>
</dbReference>
<dbReference type="RefSeq" id="WP_281999432.1">
    <property type="nucleotide sequence ID" value="NZ_AP027151.1"/>
</dbReference>
<sequence length="67" mass="7544">MVVLVRCADDTITVALESSLNQLIKDGVVKSFLSSGEWIDTVNRQPEWKKRSAFLPEPRITAFVSCF</sequence>
<dbReference type="NCBIfam" id="NF045719">
    <property type="entry name" value="GSU3473_fam"/>
    <property type="match status" value="1"/>
</dbReference>
<name>A0ABM8ELK7_9BACT</name>